<sequence>MQYKKRARQGHEQRQKIPKDATLYSGHGKHETNRVTPKNSIKLMIEEMTEGQESVEAPKSVPFTPREIPGKPTSRRVHNQSGPVVRRLSNVTPQVLGDPADAYAVARSLQIEIRTEEKSKQRFDQRTKPIGRAPQFDSY</sequence>
<feature type="compositionally biased region" description="Basic and acidic residues" evidence="1">
    <location>
        <begin position="115"/>
        <end position="127"/>
    </location>
</feature>
<dbReference type="WBParaSite" id="L893_g23471.t1">
    <property type="protein sequence ID" value="L893_g23471.t1"/>
    <property type="gene ID" value="L893_g23471"/>
</dbReference>
<feature type="region of interest" description="Disordered" evidence="1">
    <location>
        <begin position="115"/>
        <end position="139"/>
    </location>
</feature>
<feature type="compositionally biased region" description="Basic and acidic residues" evidence="1">
    <location>
        <begin position="9"/>
        <end position="19"/>
    </location>
</feature>
<dbReference type="AlphaFoldDB" id="A0A1I7Z715"/>
<accession>A0A1I7Z715</accession>
<keyword evidence="2" id="KW-1185">Reference proteome</keyword>
<proteinExistence type="predicted"/>
<reference evidence="3" key="1">
    <citation type="submission" date="2016-11" db="UniProtKB">
        <authorList>
            <consortium name="WormBaseParasite"/>
        </authorList>
    </citation>
    <scope>IDENTIFICATION</scope>
</reference>
<dbReference type="Proteomes" id="UP000095287">
    <property type="component" value="Unplaced"/>
</dbReference>
<protein>
    <submittedName>
        <fullName evidence="3">UPF0193 protein EVG1 homolog</fullName>
    </submittedName>
</protein>
<organism evidence="2 3">
    <name type="scientific">Steinernema glaseri</name>
    <dbReference type="NCBI Taxonomy" id="37863"/>
    <lineage>
        <taxon>Eukaryota</taxon>
        <taxon>Metazoa</taxon>
        <taxon>Ecdysozoa</taxon>
        <taxon>Nematoda</taxon>
        <taxon>Chromadorea</taxon>
        <taxon>Rhabditida</taxon>
        <taxon>Tylenchina</taxon>
        <taxon>Panagrolaimomorpha</taxon>
        <taxon>Strongyloidoidea</taxon>
        <taxon>Steinernematidae</taxon>
        <taxon>Steinernema</taxon>
    </lineage>
</organism>
<evidence type="ECO:0000256" key="1">
    <source>
        <dbReference type="SAM" id="MobiDB-lite"/>
    </source>
</evidence>
<evidence type="ECO:0000313" key="2">
    <source>
        <dbReference type="Proteomes" id="UP000095287"/>
    </source>
</evidence>
<evidence type="ECO:0000313" key="3">
    <source>
        <dbReference type="WBParaSite" id="L893_g23471.t1"/>
    </source>
</evidence>
<name>A0A1I7Z715_9BILA</name>
<feature type="region of interest" description="Disordered" evidence="1">
    <location>
        <begin position="1"/>
        <end position="83"/>
    </location>
</feature>